<proteinExistence type="inferred from homology"/>
<dbReference type="PROSITE" id="PS00284">
    <property type="entry name" value="SERPIN"/>
    <property type="match status" value="1"/>
</dbReference>
<dbReference type="Gene3D" id="2.30.39.10">
    <property type="entry name" value="Alpha-1-antitrypsin, domain 1"/>
    <property type="match status" value="1"/>
</dbReference>
<dbReference type="SMART" id="SM00093">
    <property type="entry name" value="SERPIN"/>
    <property type="match status" value="1"/>
</dbReference>
<reference evidence="4 5" key="1">
    <citation type="journal article" date="2022" name="Gigascience">
        <title>A chromosome-level genome assembly and annotation of the desert horned lizard, Phrynosoma platyrhinos, provides insight into chromosomal rearrangements among reptiles.</title>
        <authorList>
            <person name="Koochekian N."/>
            <person name="Ascanio A."/>
            <person name="Farleigh K."/>
            <person name="Card D.C."/>
            <person name="Schield D.R."/>
            <person name="Castoe T.A."/>
            <person name="Jezkova T."/>
        </authorList>
    </citation>
    <scope>NUCLEOTIDE SEQUENCE [LARGE SCALE GENOMIC DNA]</scope>
    <source>
        <strain evidence="4">NK-2021</strain>
    </source>
</reference>
<name>A0ABQ7SKV1_PHRPL</name>
<dbReference type="InterPro" id="IPR023796">
    <property type="entry name" value="Serpin_dom"/>
</dbReference>
<dbReference type="InterPro" id="IPR023795">
    <property type="entry name" value="Serpin_CS"/>
</dbReference>
<dbReference type="EMBL" id="JAIPUX010005289">
    <property type="protein sequence ID" value="KAH0617973.1"/>
    <property type="molecule type" value="Genomic_DNA"/>
</dbReference>
<comment type="similarity">
    <text evidence="1">Belongs to the serpin family.</text>
</comment>
<dbReference type="Proteomes" id="UP000826234">
    <property type="component" value="Unassembled WGS sequence"/>
</dbReference>
<feature type="transmembrane region" description="Helical" evidence="2">
    <location>
        <begin position="34"/>
        <end position="54"/>
    </location>
</feature>
<gene>
    <name evidence="4" type="ORF">JD844_016796</name>
</gene>
<dbReference type="PANTHER" id="PTHR11461">
    <property type="entry name" value="SERINE PROTEASE INHIBITOR, SERPIN"/>
    <property type="match status" value="1"/>
</dbReference>
<keyword evidence="5" id="KW-1185">Reference proteome</keyword>
<dbReference type="Gene3D" id="3.30.497.10">
    <property type="entry name" value="Antithrombin, subunit I, domain 2"/>
    <property type="match status" value="1"/>
</dbReference>
<keyword evidence="2" id="KW-0472">Membrane</keyword>
<sequence length="412" mass="46347">MDLSLTKDSLPKAITAFGLDLYNNLNKSDACKNIFFSPMSISAALGMVLVGAWGNTKTQMEKVLHFDRIPGGRGPHAFQRRMPDVVSEHESENTLPFPVDGGINPEVKKLLYQLNHLSFGYQMNLANNLFMQKGYEFFQQYLMCAKDVYGATLQTVDFLNAIEEARQTINLEVDKQTQGNIKELFAPGVIGPETVLVLANAIYFKATWEHQFDPNRTTERNFRLNENESKPVQMMHQKGQFKLGRAGATNVQILCLPYIGELLSMIILLPKDISDLEQVENTMTCETLADWTSSENMMEHHVEIYIPRFKLEDTFDLNFTLQALGMTDVFDEAKADLSGMSPSRQLFLSKVIHKAYVDVNEVGTEAAAATGVSVSTRSLVNYELFLADHPFLFCIQHNPTNTVLFLGKFCSP</sequence>
<dbReference type="InterPro" id="IPR042185">
    <property type="entry name" value="Serpin_sf_2"/>
</dbReference>
<keyword evidence="2" id="KW-1133">Transmembrane helix</keyword>
<evidence type="ECO:0000256" key="1">
    <source>
        <dbReference type="RuleBase" id="RU000411"/>
    </source>
</evidence>
<dbReference type="SUPFAM" id="SSF56574">
    <property type="entry name" value="Serpins"/>
    <property type="match status" value="1"/>
</dbReference>
<evidence type="ECO:0000313" key="5">
    <source>
        <dbReference type="Proteomes" id="UP000826234"/>
    </source>
</evidence>
<organism evidence="4 5">
    <name type="scientific">Phrynosoma platyrhinos</name>
    <name type="common">Desert horned lizard</name>
    <dbReference type="NCBI Taxonomy" id="52577"/>
    <lineage>
        <taxon>Eukaryota</taxon>
        <taxon>Metazoa</taxon>
        <taxon>Chordata</taxon>
        <taxon>Craniata</taxon>
        <taxon>Vertebrata</taxon>
        <taxon>Euteleostomi</taxon>
        <taxon>Lepidosauria</taxon>
        <taxon>Squamata</taxon>
        <taxon>Bifurcata</taxon>
        <taxon>Unidentata</taxon>
        <taxon>Episquamata</taxon>
        <taxon>Toxicofera</taxon>
        <taxon>Iguania</taxon>
        <taxon>Phrynosomatidae</taxon>
        <taxon>Phrynosomatinae</taxon>
        <taxon>Phrynosoma</taxon>
    </lineage>
</organism>
<comment type="caution">
    <text evidence="4">The sequence shown here is derived from an EMBL/GenBank/DDBJ whole genome shotgun (WGS) entry which is preliminary data.</text>
</comment>
<feature type="domain" description="Serpin" evidence="3">
    <location>
        <begin position="19"/>
        <end position="412"/>
    </location>
</feature>
<dbReference type="InterPro" id="IPR036186">
    <property type="entry name" value="Serpin_sf"/>
</dbReference>
<evidence type="ECO:0000259" key="3">
    <source>
        <dbReference type="SMART" id="SM00093"/>
    </source>
</evidence>
<accession>A0ABQ7SKV1</accession>
<dbReference type="CDD" id="cd19956">
    <property type="entry name" value="serpinB"/>
    <property type="match status" value="1"/>
</dbReference>
<dbReference type="PANTHER" id="PTHR11461:SF199">
    <property type="entry name" value="SERPIN B11"/>
    <property type="match status" value="1"/>
</dbReference>
<dbReference type="InterPro" id="IPR000215">
    <property type="entry name" value="Serpin_fam"/>
</dbReference>
<evidence type="ECO:0000313" key="4">
    <source>
        <dbReference type="EMBL" id="KAH0617973.1"/>
    </source>
</evidence>
<evidence type="ECO:0000256" key="2">
    <source>
        <dbReference type="SAM" id="Phobius"/>
    </source>
</evidence>
<protein>
    <recommendedName>
        <fullName evidence="3">Serpin domain-containing protein</fullName>
    </recommendedName>
</protein>
<dbReference type="Pfam" id="PF00079">
    <property type="entry name" value="Serpin"/>
    <property type="match status" value="1"/>
</dbReference>
<dbReference type="InterPro" id="IPR042178">
    <property type="entry name" value="Serpin_sf_1"/>
</dbReference>
<keyword evidence="2" id="KW-0812">Transmembrane</keyword>